<dbReference type="InterPro" id="IPR029058">
    <property type="entry name" value="AB_hydrolase_fold"/>
</dbReference>
<evidence type="ECO:0000313" key="8">
    <source>
        <dbReference type="Proteomes" id="UP001652620"/>
    </source>
</evidence>
<feature type="domain" description="Carboxylesterase type B" evidence="7">
    <location>
        <begin position="11"/>
        <end position="518"/>
    </location>
</feature>
<accession>A0ABM3J1B2</accession>
<organism evidence="8 9">
    <name type="scientific">Bactrocera dorsalis</name>
    <name type="common">Oriental fruit fly</name>
    <name type="synonym">Dacus dorsalis</name>
    <dbReference type="NCBI Taxonomy" id="27457"/>
    <lineage>
        <taxon>Eukaryota</taxon>
        <taxon>Metazoa</taxon>
        <taxon>Ecdysozoa</taxon>
        <taxon>Arthropoda</taxon>
        <taxon>Hexapoda</taxon>
        <taxon>Insecta</taxon>
        <taxon>Pterygota</taxon>
        <taxon>Neoptera</taxon>
        <taxon>Endopterygota</taxon>
        <taxon>Diptera</taxon>
        <taxon>Brachycera</taxon>
        <taxon>Muscomorpha</taxon>
        <taxon>Tephritoidea</taxon>
        <taxon>Tephritidae</taxon>
        <taxon>Bactrocera</taxon>
        <taxon>Bactrocera</taxon>
    </lineage>
</organism>
<keyword evidence="4" id="KW-1015">Disulfide bond</keyword>
<evidence type="ECO:0000256" key="4">
    <source>
        <dbReference type="ARBA" id="ARBA00023157"/>
    </source>
</evidence>
<keyword evidence="2" id="KW-0719">Serine esterase</keyword>
<keyword evidence="3" id="KW-0378">Hydrolase</keyword>
<evidence type="ECO:0000259" key="7">
    <source>
        <dbReference type="Pfam" id="PF00135"/>
    </source>
</evidence>
<dbReference type="Proteomes" id="UP001652620">
    <property type="component" value="Chromosome 2"/>
</dbReference>
<evidence type="ECO:0000256" key="3">
    <source>
        <dbReference type="ARBA" id="ARBA00022801"/>
    </source>
</evidence>
<feature type="domain" description="Carboxylesterase type B" evidence="7">
    <location>
        <begin position="552"/>
        <end position="1045"/>
    </location>
</feature>
<protein>
    <recommendedName>
        <fullName evidence="6">carboxylesterase</fullName>
        <ecNumber evidence="6">3.1.1.1</ecNumber>
    </recommendedName>
</protein>
<dbReference type="PANTHER" id="PTHR43142:SF1">
    <property type="entry name" value="CARBOXYLIC ESTER HYDROLASE"/>
    <property type="match status" value="1"/>
</dbReference>
<sequence>MTAYIDENTKQPIISTTHGQVRGQLRDTVYGDQYYCFDGIPYAKPPLGELRFKSPQSVDHWEGVRDCTEIAPKCIQYNHYTDTVEGSEDCLYLNIYAKKLKSDKPLPVMVYIYGGGFTTGSASRLNWGPDYFMMRDVIFVTMGYRVGALGFLSFPEPELQVSGNAGLKDIVAALKWLKINYHNFNGDADNITLFGHSAGSAATHILMMAPQCEGLFHKAILMSGTVIHIREIPNLQLRFAKHVGYEGSEDNESILKYLYGLEAKKLTNVDFLTKEEKERNLSYLFFPTIENANTVDAIITKDPFEAFAETTAWSHRMPLMLGGTSLESLLSYKFYTTTPELYDILNLHPEYVLSSEIIRKCDLLTQKALAKKLIKLHVGNEVIDKENALSLIKLASYGSYYHPMHRYMCARLQRAIAPTYLYRFDFDSPDFNLYRIKKCGRNVRGVAHVDDLSYIFYMPESFKLARDSAEFRTIEYMLDLFTTFAGTSDPNVTSIKPTVWEPLSAFGEHKCLNISNEISFVDWPESEICKIYDVYYKEAGVELFAQKDGECIITLPLGGIKGRESKTIYDQKFFSFEGIPYAQPPLGELRFRAPAQVEPWKGIKDCTKCASKPLQLNPVNESIEGSEDCLYLNVYAKRLNSEKPLPVLVFIPGGSFRAGGARRETLGPDYFMNEDVVLVTFNYRLCALGFLSLADPSLSIPGNAGLKDQVLALKWVKQFISHFNGDPKNVTVFGSSAGAASTHLLMLSEQARDLFKRAIAMSGCALNYWVNMPQTNMAYRLAKFHGYNGDNIDANVLQFLNKLDPAKLVVHSLLNKDEQRKSYMFPFGPIVEPYIEEGCIIPERPFNMLKNAWSNKISMMIGGTSFEGLFMYSTLKRNPDIMKLLYNEPALILPEDVYNSNTTKENKRMGEQLLKLHFGEKEPNDHSLLHYLDIYSYKIFWHDFHRTILARLSFALAPTFLYRFGFDSPDFNPNRRRYSDEKARGVSHGDDLCYLFHARDSRKLYPNSAEYKTIKRMISMWTTYATTGDPDSQTTDPIIWDAVTKYYNLRGVNIGQHLEFKTIPEVDKLEAWAKLYKGPEQLCGAHKVEDYNWGDPLPTI</sequence>
<evidence type="ECO:0000313" key="9">
    <source>
        <dbReference type="RefSeq" id="XP_049303023.1"/>
    </source>
</evidence>
<dbReference type="SUPFAM" id="SSF53474">
    <property type="entry name" value="alpha/beta-Hydrolases"/>
    <property type="match status" value="2"/>
</dbReference>
<dbReference type="GeneID" id="105230337"/>
<dbReference type="PANTHER" id="PTHR43142">
    <property type="entry name" value="CARBOXYLIC ESTER HYDROLASE"/>
    <property type="match status" value="1"/>
</dbReference>
<reference evidence="9" key="2">
    <citation type="submission" date="2025-08" db="UniProtKB">
        <authorList>
            <consortium name="RefSeq"/>
        </authorList>
    </citation>
    <scope>IDENTIFICATION</scope>
    <source>
        <tissue evidence="9">Adult</tissue>
    </source>
</reference>
<dbReference type="EC" id="3.1.1.1" evidence="6"/>
<keyword evidence="8" id="KW-1185">Reference proteome</keyword>
<evidence type="ECO:0000256" key="6">
    <source>
        <dbReference type="ARBA" id="ARBA00039155"/>
    </source>
</evidence>
<evidence type="ECO:0000256" key="2">
    <source>
        <dbReference type="ARBA" id="ARBA00022487"/>
    </source>
</evidence>
<dbReference type="RefSeq" id="XP_049303023.1">
    <property type="nucleotide sequence ID" value="XM_049447066.1"/>
</dbReference>
<proteinExistence type="inferred from homology"/>
<dbReference type="Gene3D" id="3.40.50.1820">
    <property type="entry name" value="alpha/beta hydrolase"/>
    <property type="match status" value="2"/>
</dbReference>
<reference evidence="8" key="1">
    <citation type="submission" date="2025-05" db="UniProtKB">
        <authorList>
            <consortium name="RefSeq"/>
        </authorList>
    </citation>
    <scope>NUCLEOTIDE SEQUENCE [LARGE SCALE GENOMIC DNA]</scope>
</reference>
<dbReference type="InterPro" id="IPR002018">
    <property type="entry name" value="CarbesteraseB"/>
</dbReference>
<name>A0ABM3J1B2_BACDO</name>
<gene>
    <name evidence="9" type="primary">LOC105230337</name>
</gene>
<dbReference type="Pfam" id="PF00135">
    <property type="entry name" value="COesterase"/>
    <property type="match status" value="2"/>
</dbReference>
<evidence type="ECO:0000256" key="1">
    <source>
        <dbReference type="ARBA" id="ARBA00005964"/>
    </source>
</evidence>
<evidence type="ECO:0000256" key="5">
    <source>
        <dbReference type="ARBA" id="ARBA00023180"/>
    </source>
</evidence>
<comment type="similarity">
    <text evidence="1">Belongs to the type-B carboxylesterase/lipase family.</text>
</comment>
<keyword evidence="5" id="KW-0325">Glycoprotein</keyword>